<accession>D1Z0W2</accession>
<dbReference type="InterPro" id="IPR003779">
    <property type="entry name" value="CMD-like"/>
</dbReference>
<dbReference type="InterPro" id="IPR004675">
    <property type="entry name" value="AhpD_core"/>
</dbReference>
<dbReference type="Proteomes" id="UP000001882">
    <property type="component" value="Chromosome"/>
</dbReference>
<keyword evidence="3" id="KW-1185">Reference proteome</keyword>
<dbReference type="NCBIfam" id="TIGR00778">
    <property type="entry name" value="ahpD_dom"/>
    <property type="match status" value="1"/>
</dbReference>
<dbReference type="STRING" id="304371.MCP_2262"/>
<dbReference type="SUPFAM" id="SSF69118">
    <property type="entry name" value="AhpD-like"/>
    <property type="match status" value="1"/>
</dbReference>
<reference evidence="2 3" key="1">
    <citation type="journal article" date="2007" name="Appl. Environ. Microbiol.">
        <title>Isolation of key methanogens for global methane emission from rice paddy fields: a novel isolate affiliated with the clone cluster rice cluster I.</title>
        <authorList>
            <person name="Sakai S."/>
            <person name="Imachi H."/>
            <person name="Sekiguchi Y."/>
            <person name="Ohashi A."/>
            <person name="Harada H."/>
            <person name="Kamagata Y."/>
        </authorList>
    </citation>
    <scope>NUCLEOTIDE SEQUENCE [LARGE SCALE GENOMIC DNA]</scope>
    <source>
        <strain evidence="3">DSM 17711 / JCM 13418 / NBRC 101707 / SANAE</strain>
    </source>
</reference>
<evidence type="ECO:0000313" key="2">
    <source>
        <dbReference type="EMBL" id="BAI62334.1"/>
    </source>
</evidence>
<evidence type="ECO:0000313" key="3">
    <source>
        <dbReference type="Proteomes" id="UP000001882"/>
    </source>
</evidence>
<gene>
    <name evidence="2" type="ordered locus">MCP_2262</name>
</gene>
<dbReference type="InParanoid" id="D1Z0W2"/>
<dbReference type="PANTHER" id="PTHR33930:SF2">
    <property type="entry name" value="BLR3452 PROTEIN"/>
    <property type="match status" value="1"/>
</dbReference>
<dbReference type="GeneID" id="8682077"/>
<proteinExistence type="predicted"/>
<dbReference type="RefSeq" id="WP_012901008.1">
    <property type="nucleotide sequence ID" value="NC_013665.1"/>
</dbReference>
<sequence length="124" mass="13851">MPYKEFEVFTKKMGYVPQLLELIKDTDPEMFETISRLDEVILKDGAMSEKNKRLIAMCMAAQAQCEKCVDVHAKAAMYHGATKYEVMEALFVAMLVGGAPCLSAARRTIGFLKGEMDPMEFAGE</sequence>
<reference evidence="2 3" key="2">
    <citation type="journal article" date="2008" name="Int. J. Syst. Evol. Microbiol.">
        <title>Methanocella paludicola gen. nov., sp. nov., a methane-producing archaeon, the first isolate of the lineage 'Rice Cluster I', and proposal of the new archaeal order Methanocellales ord. nov.</title>
        <authorList>
            <person name="Sakai S."/>
            <person name="Imachi H."/>
            <person name="Hanada S."/>
            <person name="Ohashi A."/>
            <person name="Harada H."/>
            <person name="Kamagata Y."/>
        </authorList>
    </citation>
    <scope>NUCLEOTIDE SEQUENCE [LARGE SCALE GENOMIC DNA]</scope>
    <source>
        <strain evidence="3">DSM 17711 / JCM 13418 / NBRC 101707 / SANAE</strain>
    </source>
</reference>
<dbReference type="GO" id="GO:0051920">
    <property type="term" value="F:peroxiredoxin activity"/>
    <property type="evidence" value="ECO:0007669"/>
    <property type="project" value="InterPro"/>
</dbReference>
<protein>
    <submittedName>
        <fullName evidence="2">Carboxymuconolactone decarboxylase</fullName>
    </submittedName>
</protein>
<dbReference type="EMBL" id="AP011532">
    <property type="protein sequence ID" value="BAI62334.1"/>
    <property type="molecule type" value="Genomic_DNA"/>
</dbReference>
<dbReference type="InterPro" id="IPR029032">
    <property type="entry name" value="AhpD-like"/>
</dbReference>
<dbReference type="Pfam" id="PF02627">
    <property type="entry name" value="CMD"/>
    <property type="match status" value="1"/>
</dbReference>
<dbReference type="Gene3D" id="1.20.1290.10">
    <property type="entry name" value="AhpD-like"/>
    <property type="match status" value="1"/>
</dbReference>
<dbReference type="OrthoDB" id="111898at2157"/>
<dbReference type="AlphaFoldDB" id="D1Z0W2"/>
<name>D1Z0W2_METPS</name>
<dbReference type="KEGG" id="mpd:MCP_2262"/>
<dbReference type="eggNOG" id="arCOG02148">
    <property type="taxonomic scope" value="Archaea"/>
</dbReference>
<evidence type="ECO:0000259" key="1">
    <source>
        <dbReference type="Pfam" id="PF02627"/>
    </source>
</evidence>
<organism evidence="2 3">
    <name type="scientific">Methanocella paludicola (strain DSM 17711 / JCM 13418 / NBRC 101707 / SANAE)</name>
    <dbReference type="NCBI Taxonomy" id="304371"/>
    <lineage>
        <taxon>Archaea</taxon>
        <taxon>Methanobacteriati</taxon>
        <taxon>Methanobacteriota</taxon>
        <taxon>Stenosarchaea group</taxon>
        <taxon>Methanomicrobia</taxon>
        <taxon>Methanocellales</taxon>
        <taxon>Methanocellaceae</taxon>
        <taxon>Methanocella</taxon>
    </lineage>
</organism>
<feature type="domain" description="Carboxymuconolactone decarboxylase-like" evidence="1">
    <location>
        <begin position="28"/>
        <end position="107"/>
    </location>
</feature>
<dbReference type="PANTHER" id="PTHR33930">
    <property type="entry name" value="ALKYL HYDROPEROXIDE REDUCTASE AHPD"/>
    <property type="match status" value="1"/>
</dbReference>
<reference evidence="3" key="3">
    <citation type="journal article" date="2011" name="PLoS ONE">
        <title>Genome sequence of a mesophilic hydrogenotrophic methanogen Methanocella paludicola, the first cultivated representative of the order Methanocellales.</title>
        <authorList>
            <person name="Sakai S."/>
            <person name="Takaki Y."/>
            <person name="Shimamura S."/>
            <person name="Sekine M."/>
            <person name="Tajima T."/>
            <person name="Kosugi H."/>
            <person name="Ichikawa N."/>
            <person name="Tasumi E."/>
            <person name="Hiraki A.T."/>
            <person name="Shimizu A."/>
            <person name="Kato Y."/>
            <person name="Nishiko R."/>
            <person name="Mori K."/>
            <person name="Fujita N."/>
            <person name="Imachi H."/>
            <person name="Takai K."/>
        </authorList>
    </citation>
    <scope>NUCLEOTIDE SEQUENCE [LARGE SCALE GENOMIC DNA]</scope>
    <source>
        <strain evidence="3">DSM 17711 / JCM 13418 / NBRC 101707 / SANAE</strain>
    </source>
</reference>